<dbReference type="GO" id="GO:0005737">
    <property type="term" value="C:cytoplasm"/>
    <property type="evidence" value="ECO:0007669"/>
    <property type="project" value="TreeGrafter"/>
</dbReference>
<dbReference type="Pfam" id="PF08279">
    <property type="entry name" value="HTH_11"/>
    <property type="match status" value="1"/>
</dbReference>
<dbReference type="InterPro" id="IPR030855">
    <property type="entry name" value="Bifunct_BirA"/>
</dbReference>
<evidence type="ECO:0000259" key="7">
    <source>
        <dbReference type="PROSITE" id="PS51733"/>
    </source>
</evidence>
<dbReference type="Proteomes" id="UP000006735">
    <property type="component" value="Chromosome"/>
</dbReference>
<proteinExistence type="inferred from homology"/>
<comment type="function">
    <text evidence="6">Acts both as a biotin--[acetyl-CoA-carboxylase] ligase and a biotin-operon repressor. In the presence of ATP, BirA activates biotin to form the BirA-biotinyl-5'-adenylate (BirA-bio-5'-AMP or holoBirA) complex. HoloBirA can either transfer the biotinyl moiety to the biotin carboxyl carrier protein (BCCP) subunit of acetyl-CoA carboxylase, or bind to the biotin operator site and inhibit transcription of the operon.</text>
</comment>
<accession>Q5H5T8</accession>
<dbReference type="NCBIfam" id="NF008848">
    <property type="entry name" value="PRK11886.1-3"/>
    <property type="match status" value="1"/>
</dbReference>
<keyword evidence="6" id="KW-0804">Transcription</keyword>
<dbReference type="Gene3D" id="3.30.930.10">
    <property type="entry name" value="Bira Bifunctional Protein, Domain 2"/>
    <property type="match status" value="1"/>
</dbReference>
<dbReference type="GO" id="GO:0003677">
    <property type="term" value="F:DNA binding"/>
    <property type="evidence" value="ECO:0007669"/>
    <property type="project" value="UniProtKB-UniRule"/>
</dbReference>
<feature type="binding site" evidence="6">
    <location>
        <begin position="153"/>
        <end position="155"/>
    </location>
    <ligand>
        <name>biotin</name>
        <dbReference type="ChEBI" id="CHEBI:57586"/>
    </ligand>
</feature>
<dbReference type="KEGG" id="xoo:XOO0428"/>
<keyword evidence="6" id="KW-0805">Transcription regulation</keyword>
<evidence type="ECO:0000256" key="1">
    <source>
        <dbReference type="ARBA" id="ARBA00022598"/>
    </source>
</evidence>
<dbReference type="SUPFAM" id="SSF46785">
    <property type="entry name" value="Winged helix' DNA-binding domain"/>
    <property type="match status" value="1"/>
</dbReference>
<feature type="binding site" evidence="6">
    <location>
        <position position="247"/>
    </location>
    <ligand>
        <name>biotin</name>
        <dbReference type="ChEBI" id="CHEBI:57586"/>
    </ligand>
</feature>
<evidence type="ECO:0000313" key="8">
    <source>
        <dbReference type="EMBL" id="AAW73682.1"/>
    </source>
</evidence>
<dbReference type="SUPFAM" id="SSF50037">
    <property type="entry name" value="C-terminal domain of transcriptional repressors"/>
    <property type="match status" value="1"/>
</dbReference>
<keyword evidence="6" id="KW-0238">DNA-binding</keyword>
<dbReference type="GO" id="GO:0004077">
    <property type="term" value="F:biotin--[biotin carboxyl-carrier protein] ligase activity"/>
    <property type="evidence" value="ECO:0007669"/>
    <property type="project" value="UniProtKB-UniRule"/>
</dbReference>
<evidence type="ECO:0000256" key="3">
    <source>
        <dbReference type="ARBA" id="ARBA00022840"/>
    </source>
</evidence>
<dbReference type="InterPro" id="IPR003142">
    <property type="entry name" value="BPL_C"/>
</dbReference>
<dbReference type="GO" id="GO:0006355">
    <property type="term" value="P:regulation of DNA-templated transcription"/>
    <property type="evidence" value="ECO:0007669"/>
    <property type="project" value="UniProtKB-UniRule"/>
</dbReference>
<dbReference type="InterPro" id="IPR045864">
    <property type="entry name" value="aa-tRNA-synth_II/BPL/LPL"/>
</dbReference>
<organism evidence="8 9">
    <name type="scientific">Xanthomonas oryzae pv. oryzae (strain KACC10331 / KXO85)</name>
    <dbReference type="NCBI Taxonomy" id="291331"/>
    <lineage>
        <taxon>Bacteria</taxon>
        <taxon>Pseudomonadati</taxon>
        <taxon>Pseudomonadota</taxon>
        <taxon>Gammaproteobacteria</taxon>
        <taxon>Lysobacterales</taxon>
        <taxon>Lysobacteraceae</taxon>
        <taxon>Xanthomonas</taxon>
    </lineage>
</organism>
<dbReference type="AlphaFoldDB" id="Q5H5T8"/>
<dbReference type="PANTHER" id="PTHR12835">
    <property type="entry name" value="BIOTIN PROTEIN LIGASE"/>
    <property type="match status" value="1"/>
</dbReference>
<protein>
    <recommendedName>
        <fullName evidence="6">Bifunctional ligase/repressor BirA</fullName>
    </recommendedName>
    <alternativeName>
        <fullName evidence="6">Biotin operon repressor</fullName>
    </alternativeName>
    <alternativeName>
        <fullName evidence="6">Biotin--[acetyl-CoA-carboxylase] ligase</fullName>
        <ecNumber evidence="6">6.3.4.15</ecNumber>
    </alternativeName>
    <alternativeName>
        <fullName evidence="6">Biotin--protein ligase</fullName>
    </alternativeName>
    <alternativeName>
        <fullName evidence="6">Biotin-[acetyl-CoA carboxylase] synthetase</fullName>
    </alternativeName>
</protein>
<keyword evidence="1 6" id="KW-0436">Ligase</keyword>
<dbReference type="InterPro" id="IPR008988">
    <property type="entry name" value="Transcriptional_repressor_C"/>
</dbReference>
<dbReference type="Gene3D" id="2.30.30.100">
    <property type="match status" value="1"/>
</dbReference>
<feature type="DNA-binding region" description="H-T-H motif" evidence="6">
    <location>
        <begin position="80"/>
        <end position="99"/>
    </location>
</feature>
<dbReference type="SUPFAM" id="SSF55681">
    <property type="entry name" value="Class II aaRS and biotin synthetases"/>
    <property type="match status" value="1"/>
</dbReference>
<keyword evidence="9" id="KW-1185">Reference proteome</keyword>
<dbReference type="NCBIfam" id="TIGR00121">
    <property type="entry name" value="birA_ligase"/>
    <property type="match status" value="1"/>
</dbReference>
<comment type="similarity">
    <text evidence="6">Belongs to the biotin--protein ligase family.</text>
</comment>
<dbReference type="GO" id="GO:0005524">
    <property type="term" value="F:ATP binding"/>
    <property type="evidence" value="ECO:0007669"/>
    <property type="project" value="UniProtKB-UniRule"/>
</dbReference>
<dbReference type="InterPro" id="IPR013196">
    <property type="entry name" value="HTH_11"/>
</dbReference>
<keyword evidence="2 6" id="KW-0547">Nucleotide-binding</keyword>
<dbReference type="InterPro" id="IPR036388">
    <property type="entry name" value="WH-like_DNA-bd_sf"/>
</dbReference>
<feature type="domain" description="BPL/LPL catalytic" evidence="7">
    <location>
        <begin position="142"/>
        <end position="319"/>
    </location>
</feature>
<evidence type="ECO:0000256" key="5">
    <source>
        <dbReference type="ARBA" id="ARBA00047846"/>
    </source>
</evidence>
<gene>
    <name evidence="6 8" type="primary">birA</name>
    <name evidence="8" type="ordered locus">XOO0428</name>
</gene>
<comment type="catalytic activity">
    <reaction evidence="5 6">
        <text>biotin + L-lysyl-[protein] + ATP = N(6)-biotinyl-L-lysyl-[protein] + AMP + diphosphate + H(+)</text>
        <dbReference type="Rhea" id="RHEA:11756"/>
        <dbReference type="Rhea" id="RHEA-COMP:9752"/>
        <dbReference type="Rhea" id="RHEA-COMP:10505"/>
        <dbReference type="ChEBI" id="CHEBI:15378"/>
        <dbReference type="ChEBI" id="CHEBI:29969"/>
        <dbReference type="ChEBI" id="CHEBI:30616"/>
        <dbReference type="ChEBI" id="CHEBI:33019"/>
        <dbReference type="ChEBI" id="CHEBI:57586"/>
        <dbReference type="ChEBI" id="CHEBI:83144"/>
        <dbReference type="ChEBI" id="CHEBI:456215"/>
        <dbReference type="EC" id="6.3.4.15"/>
    </reaction>
</comment>
<dbReference type="InterPro" id="IPR004408">
    <property type="entry name" value="Biotin_CoA_COase_ligase"/>
</dbReference>
<dbReference type="HOGENOM" id="CLU_051096_4_0_6"/>
<dbReference type="Gene3D" id="1.10.10.10">
    <property type="entry name" value="Winged helix-like DNA-binding domain superfamily/Winged helix DNA-binding domain"/>
    <property type="match status" value="1"/>
</dbReference>
<dbReference type="InterPro" id="IPR036390">
    <property type="entry name" value="WH_DNA-bd_sf"/>
</dbReference>
<keyword evidence="4 6" id="KW-0092">Biotin</keyword>
<dbReference type="PROSITE" id="PS51733">
    <property type="entry name" value="BPL_LPL_CATALYTIC"/>
    <property type="match status" value="1"/>
</dbReference>
<sequence>MMTSHGMPPVCCRPPTRRRASCGAPMQRHARCPGDQSSMQGAPLLHMPPPAHLSAHAFSRTAAVDDRALLAKLASGRLSGDALARDAGLTRAAVWKRIQNLRAAGVDIEGRAGDGYRLATPLDLLDAACIRAGMAPDAAAGLAALDVAWTLESSNTTLLAQSAPEQGVAVLLAERQTGGRGRRGRQWTSPLGAHIYLSASRRFSGGLGQLAGLSLAVGVAVAEALRGCGFADVGLKWPNDLLARERKLGGLLIEGGGEMTGNARAVIGLGLNVHMPAAAAASIDQPWIDLDTLAGRPVSRDQVVAAVLSALLPALDLFEAQGLVPFLGRYADLDVLSGRAVQVEEAGTRHRGVALGLAADGALRVRLGDTVRLFHCGEVSVRPA</sequence>
<dbReference type="Pfam" id="PF03099">
    <property type="entry name" value="BPL_LplA_LipB"/>
    <property type="match status" value="1"/>
</dbReference>
<name>Q5H5T8_XANOR</name>
<evidence type="ECO:0000256" key="2">
    <source>
        <dbReference type="ARBA" id="ARBA00022741"/>
    </source>
</evidence>
<keyword evidence="6" id="KW-0678">Repressor</keyword>
<dbReference type="PANTHER" id="PTHR12835:SF5">
    <property type="entry name" value="BIOTIN--PROTEIN LIGASE"/>
    <property type="match status" value="1"/>
</dbReference>
<evidence type="ECO:0000256" key="6">
    <source>
        <dbReference type="HAMAP-Rule" id="MF_00978"/>
    </source>
</evidence>
<keyword evidence="3 6" id="KW-0067">ATP-binding</keyword>
<dbReference type="HAMAP" id="MF_00978">
    <property type="entry name" value="Bifunct_BirA"/>
    <property type="match status" value="1"/>
</dbReference>
<evidence type="ECO:0000256" key="4">
    <source>
        <dbReference type="ARBA" id="ARBA00023267"/>
    </source>
</evidence>
<dbReference type="EC" id="6.3.4.15" evidence="6"/>
<feature type="binding site" evidence="6">
    <location>
        <begin position="180"/>
        <end position="182"/>
    </location>
    <ligand>
        <name>biotin</name>
        <dbReference type="ChEBI" id="CHEBI:57586"/>
    </ligand>
</feature>
<feature type="binding site" evidence="6">
    <location>
        <position position="176"/>
    </location>
    <ligand>
        <name>biotin</name>
        <dbReference type="ChEBI" id="CHEBI:57586"/>
    </ligand>
</feature>
<reference evidence="8 9" key="1">
    <citation type="journal article" date="2005" name="Nucleic Acids Res.">
        <title>The genome sequence of Xanthomonas oryzae pathovar oryzae KACC10331, the bacterial blight pathogen of rice.</title>
        <authorList>
            <person name="Lee B.M."/>
            <person name="Park Y.J."/>
            <person name="Park D.S."/>
            <person name="Kang H.W."/>
            <person name="Kim J.G."/>
            <person name="Song E.S."/>
            <person name="Park I.C."/>
            <person name="Yoon U.H."/>
            <person name="Hahn J.H."/>
            <person name="Koo B.S."/>
            <person name="Lee G.B."/>
            <person name="Kim H."/>
            <person name="Park H.S."/>
            <person name="Yoon K.O."/>
            <person name="Kim J.H."/>
            <person name="Jung C.H."/>
            <person name="Koh N.H."/>
            <person name="Seo J.S."/>
            <person name="Go S.J."/>
        </authorList>
    </citation>
    <scope>NUCLEOTIDE SEQUENCE [LARGE SCALE GENOMIC DNA]</scope>
    <source>
        <strain evidence="9">KACC10331 / KXO85</strain>
    </source>
</reference>
<dbReference type="CDD" id="cd16442">
    <property type="entry name" value="BPL"/>
    <property type="match status" value="1"/>
</dbReference>
<dbReference type="EMBL" id="AE013598">
    <property type="protein sequence ID" value="AAW73682.1"/>
    <property type="molecule type" value="Genomic_DNA"/>
</dbReference>
<dbReference type="Pfam" id="PF02237">
    <property type="entry name" value="BPL_C"/>
    <property type="match status" value="1"/>
</dbReference>
<evidence type="ECO:0000313" key="9">
    <source>
        <dbReference type="Proteomes" id="UP000006735"/>
    </source>
</evidence>
<dbReference type="InterPro" id="IPR004143">
    <property type="entry name" value="BPL_LPL_catalytic"/>
</dbReference>
<dbReference type="STRING" id="291331.XOO0428"/>